<sequence length="157" mass="17376">MVLESSSSFDSDFVVSDGEKMPELAAEPEVSVAAQSINQLPLTRVKAIMYSSSEQVTISNEGLFAMAKATELFIAKLAEETCKAAKGTNYIEYSHVADLVQENEEYEFLSEMVPRMVTFSEIMHLLPTAATSPKKEKTNSQHSIYDWLNKSRSPGTP</sequence>
<dbReference type="GO" id="GO:0005634">
    <property type="term" value="C:nucleus"/>
    <property type="evidence" value="ECO:0007669"/>
    <property type="project" value="UniProtKB-SubCell"/>
</dbReference>
<comment type="subcellular location">
    <subcellularLocation>
        <location evidence="1">Nucleus</location>
    </subcellularLocation>
</comment>
<dbReference type="SUPFAM" id="SSF47113">
    <property type="entry name" value="Histone-fold"/>
    <property type="match status" value="1"/>
</dbReference>
<dbReference type="Proteomes" id="UP001608902">
    <property type="component" value="Unassembled WGS sequence"/>
</dbReference>
<dbReference type="InterPro" id="IPR009072">
    <property type="entry name" value="Histone-fold"/>
</dbReference>
<evidence type="ECO:0000313" key="6">
    <source>
        <dbReference type="Proteomes" id="UP001608902"/>
    </source>
</evidence>
<evidence type="ECO:0000256" key="1">
    <source>
        <dbReference type="ARBA" id="ARBA00004123"/>
    </source>
</evidence>
<reference evidence="5 6" key="1">
    <citation type="submission" date="2024-08" db="EMBL/GenBank/DDBJ databases">
        <title>Gnathostoma spinigerum genome.</title>
        <authorList>
            <person name="Gonzalez-Bertolin B."/>
            <person name="Monzon S."/>
            <person name="Zaballos A."/>
            <person name="Jimenez P."/>
            <person name="Dekumyoy P."/>
            <person name="Varona S."/>
            <person name="Cuesta I."/>
            <person name="Sumanam S."/>
            <person name="Adisakwattana P."/>
            <person name="Gasser R.B."/>
            <person name="Hernandez-Gonzalez A."/>
            <person name="Young N.D."/>
            <person name="Perteguer M.J."/>
        </authorList>
    </citation>
    <scope>NUCLEOTIDE SEQUENCE [LARGE SCALE GENOMIC DNA]</scope>
    <source>
        <strain evidence="5">AL3</strain>
        <tissue evidence="5">Liver</tissue>
    </source>
</reference>
<gene>
    <name evidence="5" type="ORF">AB6A40_002678</name>
</gene>
<evidence type="ECO:0000259" key="4">
    <source>
        <dbReference type="Pfam" id="PF00808"/>
    </source>
</evidence>
<evidence type="ECO:0000256" key="3">
    <source>
        <dbReference type="SAM" id="MobiDB-lite"/>
    </source>
</evidence>
<dbReference type="Gene3D" id="1.10.20.10">
    <property type="entry name" value="Histone, subunit A"/>
    <property type="match status" value="1"/>
</dbReference>
<keyword evidence="6" id="KW-1185">Reference proteome</keyword>
<name>A0ABD6ECT8_9BILA</name>
<keyword evidence="2" id="KW-0539">Nucleus</keyword>
<proteinExistence type="predicted"/>
<protein>
    <recommendedName>
        <fullName evidence="4">Transcription factor CBF/NF-Y/archaeal histone domain-containing protein</fullName>
    </recommendedName>
</protein>
<organism evidence="5 6">
    <name type="scientific">Gnathostoma spinigerum</name>
    <dbReference type="NCBI Taxonomy" id="75299"/>
    <lineage>
        <taxon>Eukaryota</taxon>
        <taxon>Metazoa</taxon>
        <taxon>Ecdysozoa</taxon>
        <taxon>Nematoda</taxon>
        <taxon>Chromadorea</taxon>
        <taxon>Rhabditida</taxon>
        <taxon>Spirurina</taxon>
        <taxon>Gnathostomatomorpha</taxon>
        <taxon>Gnathostomatoidea</taxon>
        <taxon>Gnathostomatidae</taxon>
        <taxon>Gnathostoma</taxon>
    </lineage>
</organism>
<dbReference type="PANTHER" id="PTHR10252">
    <property type="entry name" value="HISTONE-LIKE TRANSCRIPTION FACTOR CCAAT-RELATED"/>
    <property type="match status" value="1"/>
</dbReference>
<dbReference type="AlphaFoldDB" id="A0ABD6ECT8"/>
<feature type="domain" description="Transcription factor CBF/NF-Y/archaeal histone" evidence="4">
    <location>
        <begin position="39"/>
        <end position="87"/>
    </location>
</feature>
<dbReference type="PANTHER" id="PTHR10252:SF54">
    <property type="entry name" value="CHROMATIN ACCESSIBILITY COMPLEX PROTEIN 1"/>
    <property type="match status" value="1"/>
</dbReference>
<dbReference type="InterPro" id="IPR050568">
    <property type="entry name" value="Transcr_DNA_Rep_Reg"/>
</dbReference>
<comment type="caution">
    <text evidence="5">The sequence shown here is derived from an EMBL/GenBank/DDBJ whole genome shotgun (WGS) entry which is preliminary data.</text>
</comment>
<evidence type="ECO:0000256" key="2">
    <source>
        <dbReference type="ARBA" id="ARBA00023242"/>
    </source>
</evidence>
<dbReference type="InterPro" id="IPR003958">
    <property type="entry name" value="CBFA_NFYB_domain"/>
</dbReference>
<dbReference type="Pfam" id="PF00808">
    <property type="entry name" value="CBFD_NFYB_HMF"/>
    <property type="match status" value="1"/>
</dbReference>
<dbReference type="CDD" id="cd22924">
    <property type="entry name" value="HFD_CHRAC1-like"/>
    <property type="match status" value="1"/>
</dbReference>
<evidence type="ECO:0000313" key="5">
    <source>
        <dbReference type="EMBL" id="MFH4975969.1"/>
    </source>
</evidence>
<feature type="region of interest" description="Disordered" evidence="3">
    <location>
        <begin position="130"/>
        <end position="157"/>
    </location>
</feature>
<dbReference type="EMBL" id="JBGFUD010001223">
    <property type="protein sequence ID" value="MFH4975969.1"/>
    <property type="molecule type" value="Genomic_DNA"/>
</dbReference>
<accession>A0ABD6ECT8</accession>